<evidence type="ECO:0000313" key="4">
    <source>
        <dbReference type="EMBL" id="OAF68981.1"/>
    </source>
</evidence>
<organism evidence="4 5">
    <name type="scientific">Intoshia linei</name>
    <dbReference type="NCBI Taxonomy" id="1819745"/>
    <lineage>
        <taxon>Eukaryota</taxon>
        <taxon>Metazoa</taxon>
        <taxon>Spiralia</taxon>
        <taxon>Lophotrochozoa</taxon>
        <taxon>Mesozoa</taxon>
        <taxon>Orthonectida</taxon>
        <taxon>Rhopaluridae</taxon>
        <taxon>Intoshia</taxon>
    </lineage>
</organism>
<dbReference type="EMBL" id="LWCA01000353">
    <property type="protein sequence ID" value="OAF68981.1"/>
    <property type="molecule type" value="Genomic_DNA"/>
</dbReference>
<proteinExistence type="inferred from homology"/>
<keyword evidence="3" id="KW-0970">Cilium biogenesis/degradation</keyword>
<accession>A0A177B5W2</accession>
<comment type="subcellular location">
    <subcellularLocation>
        <location evidence="3">Cell projection</location>
        <location evidence="3">Cilium</location>
    </subcellularLocation>
</comment>
<reference evidence="4 5" key="1">
    <citation type="submission" date="2016-04" db="EMBL/GenBank/DDBJ databases">
        <title>The genome of Intoshia linei affirms orthonectids as highly simplified spiralians.</title>
        <authorList>
            <person name="Mikhailov K.V."/>
            <person name="Slusarev G.S."/>
            <person name="Nikitin M.A."/>
            <person name="Logacheva M.D."/>
            <person name="Penin A."/>
            <person name="Aleoshin V."/>
            <person name="Panchin Y.V."/>
        </authorList>
    </citation>
    <scope>NUCLEOTIDE SEQUENCE [LARGE SCALE GENOMIC DNA]</scope>
    <source>
        <strain evidence="4">Intl2013</strain>
        <tissue evidence="4">Whole animal</tissue>
    </source>
</reference>
<evidence type="ECO:0000256" key="1">
    <source>
        <dbReference type="ARBA" id="ARBA00022737"/>
    </source>
</evidence>
<keyword evidence="1" id="KW-0677">Repeat</keyword>
<comment type="similarity">
    <text evidence="3">Belongs to the TTC30/dfy-1/fleer family.</text>
</comment>
<dbReference type="GO" id="GO:0042073">
    <property type="term" value="P:intraciliary transport"/>
    <property type="evidence" value="ECO:0007669"/>
    <property type="project" value="UniProtKB-UniRule"/>
</dbReference>
<keyword evidence="3" id="KW-0966">Cell projection</keyword>
<dbReference type="AlphaFoldDB" id="A0A177B5W2"/>
<keyword evidence="3" id="KW-0969">Cilium</keyword>
<comment type="caution">
    <text evidence="4">The sequence shown here is derived from an EMBL/GenBank/DDBJ whole genome shotgun (WGS) entry which is preliminary data.</text>
</comment>
<evidence type="ECO:0000313" key="5">
    <source>
        <dbReference type="Proteomes" id="UP000078046"/>
    </source>
</evidence>
<dbReference type="PANTHER" id="PTHR20931:SF0">
    <property type="entry name" value="TETRATRICOPEPTIDE REPEAT PROTEIN 30"/>
    <property type="match status" value="1"/>
</dbReference>
<keyword evidence="5" id="KW-1185">Reference proteome</keyword>
<name>A0A177B5W2_9BILA</name>
<dbReference type="Proteomes" id="UP000078046">
    <property type="component" value="Unassembled WGS sequence"/>
</dbReference>
<dbReference type="GO" id="GO:0030992">
    <property type="term" value="C:intraciliary transport particle B"/>
    <property type="evidence" value="ECO:0007669"/>
    <property type="project" value="TreeGrafter"/>
</dbReference>
<dbReference type="OrthoDB" id="6250042at2759"/>
<sequence length="91" mass="10678">MSPFKTKLSTETWFYAKRCFLSLIESLSNNILLIHENTYKECIHFLVQCEVYGQTISANIEQPIPVNMLYPGKNTIIYEARILRYILMNNV</sequence>
<dbReference type="GO" id="GO:0005879">
    <property type="term" value="C:axonemal microtubule"/>
    <property type="evidence" value="ECO:0007669"/>
    <property type="project" value="UniProtKB-UniRule"/>
</dbReference>
<dbReference type="InterPro" id="IPR039941">
    <property type="entry name" value="TT30"/>
</dbReference>
<comment type="function">
    <text evidence="3">Required for polyglutamylation of axonemal tubulin. Plays a role in anterograde intraflagellar transport (IFT), the process by which cilia precursors are transported from the base of the cilium to the site of their incorporation at the tip.</text>
</comment>
<protein>
    <recommendedName>
        <fullName evidence="3">Tetratricopeptide repeat protein 30</fullName>
    </recommendedName>
</protein>
<evidence type="ECO:0000256" key="3">
    <source>
        <dbReference type="RuleBase" id="RU367070"/>
    </source>
</evidence>
<dbReference type="GO" id="GO:0120170">
    <property type="term" value="F:intraciliary transport particle B binding"/>
    <property type="evidence" value="ECO:0007669"/>
    <property type="project" value="TreeGrafter"/>
</dbReference>
<dbReference type="PANTHER" id="PTHR20931">
    <property type="entry name" value="TETRATRICOPEPTIDE REPEAT PROTEIN 30"/>
    <property type="match status" value="1"/>
</dbReference>
<gene>
    <name evidence="4" type="ORF">A3Q56_03271</name>
</gene>
<keyword evidence="2 3" id="KW-0802">TPR repeat</keyword>
<evidence type="ECO:0000256" key="2">
    <source>
        <dbReference type="ARBA" id="ARBA00022803"/>
    </source>
</evidence>